<dbReference type="EMBL" id="JALKCH010000008">
    <property type="protein sequence ID" value="MCK0197903.1"/>
    <property type="molecule type" value="Genomic_DNA"/>
</dbReference>
<dbReference type="PIRSF" id="PIRSF033328">
    <property type="entry name" value="Phest_Mll4975"/>
    <property type="match status" value="1"/>
</dbReference>
<reference evidence="1 2" key="1">
    <citation type="submission" date="2022-04" db="EMBL/GenBank/DDBJ databases">
        <authorList>
            <person name="Grouzdev D.S."/>
            <person name="Pantiukh K.S."/>
            <person name="Krutkina M.S."/>
        </authorList>
    </citation>
    <scope>NUCLEOTIDE SEQUENCE [LARGE SCALE GENOMIC DNA]</scope>
    <source>
        <strain evidence="1 2">6x-1</strain>
    </source>
</reference>
<accession>A0ABT0DD67</accession>
<gene>
    <name evidence="1" type="ORF">MWN34_13395</name>
</gene>
<proteinExistence type="predicted"/>
<name>A0ABT0DD67_9HYPH</name>
<dbReference type="Gene3D" id="3.90.1140.10">
    <property type="entry name" value="Cyclic phosphodiesterase"/>
    <property type="match status" value="1"/>
</dbReference>
<dbReference type="NCBIfam" id="TIGR03223">
    <property type="entry name" value="Phn_opern_protn"/>
    <property type="match status" value="1"/>
</dbReference>
<dbReference type="Pfam" id="PF06299">
    <property type="entry name" value="DUF1045"/>
    <property type="match status" value="1"/>
</dbReference>
<protein>
    <submittedName>
        <fullName evidence="1">DUF1045 domain-containing protein</fullName>
    </submittedName>
</protein>
<dbReference type="InterPro" id="IPR009389">
    <property type="entry name" value="DUF1045"/>
</dbReference>
<keyword evidence="2" id="KW-1185">Reference proteome</keyword>
<evidence type="ECO:0000313" key="2">
    <source>
        <dbReference type="Proteomes" id="UP001203284"/>
    </source>
</evidence>
<comment type="caution">
    <text evidence="1">The sequence shown here is derived from an EMBL/GenBank/DDBJ whole genome shotgun (WGS) entry which is preliminary data.</text>
</comment>
<sequence length="248" mass="27386">MSEALPVSIRAAEAGPSASRYAVYYAPAAARPLWRFGSRVIGYDAETGEDLESPPLRHFDAESWRAVTADPRRYGFHGTLKAPFRLAPGHDEAGLRASCARFAASRPRFACAGVAVSSIGRFLALRTVQPCAGIDRLAAGAVSAFDAFRAPLNEAEMEKRLRAPLTERQRDYLARWGYPYVMDEFRFHMTLTGAMDEATRSRAEDELRALFAESEADGPLIVAEIALYRQEAKPGARFRLIERFPLGA</sequence>
<dbReference type="RefSeq" id="WP_247029801.1">
    <property type="nucleotide sequence ID" value="NZ_JALKCH010000008.1"/>
</dbReference>
<evidence type="ECO:0000313" key="1">
    <source>
        <dbReference type="EMBL" id="MCK0197903.1"/>
    </source>
</evidence>
<dbReference type="Proteomes" id="UP001203284">
    <property type="component" value="Unassembled WGS sequence"/>
</dbReference>
<organism evidence="1 2">
    <name type="scientific">Ancylobacter crimeensis</name>
    <dbReference type="NCBI Taxonomy" id="2579147"/>
    <lineage>
        <taxon>Bacteria</taxon>
        <taxon>Pseudomonadati</taxon>
        <taxon>Pseudomonadota</taxon>
        <taxon>Alphaproteobacteria</taxon>
        <taxon>Hyphomicrobiales</taxon>
        <taxon>Xanthobacteraceae</taxon>
        <taxon>Ancylobacter</taxon>
    </lineage>
</organism>